<dbReference type="Pfam" id="PF10040">
    <property type="entry name" value="CRISPR_Cas6"/>
    <property type="match status" value="1"/>
</dbReference>
<proteinExistence type="predicted"/>
<keyword evidence="7" id="KW-1185">Reference proteome</keyword>
<gene>
    <name evidence="6" type="primary">cas6</name>
    <name evidence="6" type="ORF">E0489_11375</name>
</gene>
<dbReference type="NCBIfam" id="TIGR01877">
    <property type="entry name" value="cas_cas6"/>
    <property type="match status" value="1"/>
</dbReference>
<name>A0ABY2K747_9DEIN</name>
<reference evidence="6 7" key="1">
    <citation type="submission" date="2019-03" db="EMBL/GenBank/DDBJ databases">
        <title>Thermus tengchongensis species for the arsenic transformation mechanism.</title>
        <authorList>
            <person name="Yuan G.C."/>
        </authorList>
    </citation>
    <scope>NUCLEOTIDE SEQUENCE [LARGE SCALE GENOMIC DNA]</scope>
    <source>
        <strain evidence="6 7">15Y</strain>
    </source>
</reference>
<evidence type="ECO:0000256" key="3">
    <source>
        <dbReference type="ARBA" id="ARBA00022801"/>
    </source>
</evidence>
<dbReference type="CDD" id="cd21141">
    <property type="entry name" value="Cas6_III-like"/>
    <property type="match status" value="1"/>
</dbReference>
<sequence>MVLAALVLALEGEAPPEPLGLRGFFYALLREVAPEAHDQGENPFSLGHGGREGAYWARFAFLREDLYARLAPRLFALEGQEVRLGHPFRVRGVFQEGHPWAGVSTYARLFQGPAGPDLPLHFQSPTFFRRKGVHYPLPEPRLVLESLFRRFQAFAPLTPPEAVREALLERTTVRFLEGRTRPARTEVDTVGFVGKVVYHLPKATEEEALWLWALGRFAFFAGVGAKTSLGYGLVRPWVSRVQTSQEPRPDNGMLGG</sequence>
<dbReference type="EMBL" id="SKBL01000025">
    <property type="protein sequence ID" value="TFU14834.1"/>
    <property type="molecule type" value="Genomic_DNA"/>
</dbReference>
<dbReference type="RefSeq" id="WP_135343892.1">
    <property type="nucleotide sequence ID" value="NZ_ML214260.1"/>
</dbReference>
<dbReference type="InterPro" id="IPR019267">
    <property type="entry name" value="CRISPR-assoc_Cas6_C"/>
</dbReference>
<keyword evidence="4" id="KW-0051">Antiviral defense</keyword>
<keyword evidence="2" id="KW-0255">Endonuclease</keyword>
<dbReference type="Gene3D" id="3.30.70.1900">
    <property type="match status" value="1"/>
</dbReference>
<organism evidence="6 7">
    <name type="scientific">Thermus tengchongensis</name>
    <dbReference type="NCBI Taxonomy" id="1214928"/>
    <lineage>
        <taxon>Bacteria</taxon>
        <taxon>Thermotogati</taxon>
        <taxon>Deinococcota</taxon>
        <taxon>Deinococci</taxon>
        <taxon>Thermales</taxon>
        <taxon>Thermaceae</taxon>
        <taxon>Thermus</taxon>
    </lineage>
</organism>
<dbReference type="InterPro" id="IPR010156">
    <property type="entry name" value="CRISPR-assoc_prot_Cas6"/>
</dbReference>
<dbReference type="Proteomes" id="UP000297244">
    <property type="component" value="Unassembled WGS sequence"/>
</dbReference>
<protein>
    <submittedName>
        <fullName evidence="6">CRISPR-associated endoribonuclease Cas6</fullName>
    </submittedName>
</protein>
<dbReference type="InterPro" id="IPR045747">
    <property type="entry name" value="CRISPR-assoc_prot_Cas6_N_sf"/>
</dbReference>
<evidence type="ECO:0000256" key="4">
    <source>
        <dbReference type="ARBA" id="ARBA00023118"/>
    </source>
</evidence>
<accession>A0ABY2K747</accession>
<feature type="domain" description="CRISPR-associated protein Cas6 C-terminal" evidence="5">
    <location>
        <begin position="120"/>
        <end position="232"/>
    </location>
</feature>
<evidence type="ECO:0000256" key="2">
    <source>
        <dbReference type="ARBA" id="ARBA00022759"/>
    </source>
</evidence>
<dbReference type="Gene3D" id="3.30.70.1890">
    <property type="match status" value="1"/>
</dbReference>
<comment type="caution">
    <text evidence="6">The sequence shown here is derived from an EMBL/GenBank/DDBJ whole genome shotgun (WGS) entry which is preliminary data.</text>
</comment>
<keyword evidence="3" id="KW-0378">Hydrolase</keyword>
<evidence type="ECO:0000256" key="1">
    <source>
        <dbReference type="ARBA" id="ARBA00022722"/>
    </source>
</evidence>
<evidence type="ECO:0000259" key="5">
    <source>
        <dbReference type="Pfam" id="PF10040"/>
    </source>
</evidence>
<keyword evidence="1" id="KW-0540">Nuclease</keyword>
<evidence type="ECO:0000313" key="7">
    <source>
        <dbReference type="Proteomes" id="UP000297244"/>
    </source>
</evidence>
<evidence type="ECO:0000313" key="6">
    <source>
        <dbReference type="EMBL" id="TFU14834.1"/>
    </source>
</evidence>